<dbReference type="Gene3D" id="3.30.559.10">
    <property type="entry name" value="Chloramphenicol acetyltransferase-like domain"/>
    <property type="match status" value="6"/>
</dbReference>
<dbReference type="SUPFAM" id="SSF52777">
    <property type="entry name" value="CoA-dependent acyltransferases"/>
    <property type="match status" value="12"/>
</dbReference>
<dbReference type="PROSITE" id="PS50075">
    <property type="entry name" value="CARRIER"/>
    <property type="match status" value="5"/>
</dbReference>
<dbReference type="FunFam" id="3.40.50.980:FF:000001">
    <property type="entry name" value="Non-ribosomal peptide synthetase"/>
    <property type="match status" value="1"/>
</dbReference>
<dbReference type="InterPro" id="IPR025110">
    <property type="entry name" value="AMP-bd_C"/>
</dbReference>
<name>A0A857KKY2_9ACTN</name>
<sequence>MTVNELGAQSQAGSLPADVALAADRIVPLSAAQRSIWFAQQLAPDTAFSIAQYVDVDGDLDTALFTAVGQQVAREFGAAMVRLIDPPDPDSRCGGGHGPDPAGAPVQLIDDSLRDEMTHLDLRAEPHPESAARAWMDAEFRRPLNLYADRLIESATLRIADRRWFWYTRVHHILLDGYGATAFAERVAQVYSARILGTEVEPSRAGSLADLHADDLTYRSSTRFERDREYWSGQLTDLPAPIRLGGPSGAGGAAHRVGADLDEPLQRAVRDFCAANDVTVAAVAVAATALYLARMSGRDEVVLSLPVSARTNALLRRSGGMVSNVVPIRATIGADTTVAQFLAQITAELSGALRHQRFRFEDMTRSSDGSAGGRGFFGPAVNIMMFRGETRLGHSTGRGYVLSTGPTDDMAFTVYTGGGDLRIDIEANGAAYSAAGATAHHLRLCTVLAALVGAPADARVARLDVVAAEQRALLVPARGPVAATAEPVPDLLARVRAACPEATALIGDETALRYDELAERVNRLARVFIAHGMGPGERVAVLLPRGISSVTATLAVFATGATFVPIDPALPDDRIAYLLDDSGAVFGVTGPGGRERLTALSGPSSTRWLQLDDAALIAEYRAAAPDAVTDTDRNRPLTTADAAYLIYTSGSTGLPKGVVVSHRGLASFSAEQIRRYGLGPGSRTVHFASPSFDAAILELLLAFASGATLVVVPSWVYGGDELARILRAERITHLFLTPAALASVPRDDLPDLGTVIVGGEACPPDLVARWARERLMFNAYGPTEATVMATLAGPLRPGAEPGERDVPIGAPITGTTAVVLDHRLLPVPVGATGELYLGGAGIATGYHRRQSLTATRFVADPYGPPGAVMYRTGDLVAWRADGMLAYRGRADRQIKIRGFRIEPGEVDAAIAAVPGVGAALTEPQVVTGPHGGPRTVLVGYFTGTADPDEIGDRLRAVLPSHMVPSALVQLDEIPLTSSGKVDRDALPVPEVRAAPYEAPRSPEEAVVAAAFAGCVSAERVGRDDDFFALGGDSLAATRLVAELAERFGTDIPVRWVFESPTVAALARRLDEPVVRRVPALRHNTSDDDAVPVSPQQKRMWIINRFDTDSTVFHIPFALRLRGALDVPALASAVTDVLDRHETLRTVYPDSPEGPVQQVVPVALLHQLTDAVRTPEAVAAEAVTHRIEELAATGFDVSAQVPLTVTLLRVSEDEHVLVCVVHHIAADGSSSAPLARDLAEAYTARRRGAAPGWAPLPVTYRDYTRWHHELMGDEADPDSVSAVQLRYWRERLDRLPDLPALPTDRPRRAAAGGCGGVVSSSLPPGVVERIRTVAVATGTTPFMVAHAALAVVLARLSGTTDIAVGTPVAGRGQRPLPDLVGMFAGTLVLRTEVRGEQSFAALLADVREVDLGAFENADFPFDRLVDLMRPRRSAAHHPLFQVGFSYQNISLGHFTLDGLDVEVIEPELGVAKSDLHLTLVDDGGSGPMAVRWDYDRDLFDHSTIERWHTLWSGVLAAALDAVDTPVGDLAAGADGAGAVTGPVSGRADRTLTGLLESAFAAYPDHEALWVDATSSALSYGQLHSRVTALARTLIATGVGPETRVAVAVERSAELIEGVLAVLVAGGAYVPVDPAAPPERNRLVLESARPALVLVAGGVPDGLRCDGIAVYDMTAGGQVVAGGRVTDADRRAPLWPSNTAYVIYTSGSTGTPKGVAVSHAAIAAQLSWKTGAFPLGTDDTLVLKTDLTFDLSVWELFWPLISGARLVLAAPGAQRDPRELAGLMARTGTTAAHFVPSLLDAYLDALDDLRALDNQPLSPRLDRVLCIGEALTPATAARAARTLGARVFNLYGPTEAAVGITCHEWTAGGPESATVPIGVPVDDSVTVILDARLHPVPAGVVGELYLGGVQLATAYEGRRDLTATRFVARPGGTGDRLYRTGDLARVRPDGQIEFLGRNDFQVKIRGRRIELGEIESALAADERVASAAVTAHDDLLTAYLVPFSPEAGWDADTVLRDLASRLPAYMVPGVVVTLAELPRGIHGKVDRGALPEPHRPGREYVAPRTATERALVDLLGDLLPGTDTHEDLGIRDDFFDAGGNSLLAARLSARIEDVFGVRVPVRVVFDTPVVGDLARRIEDAHATDRPRLMAQQRPERIPLSRPQQRMWLLDQLDPGSAAYNLPLALRVDGPVDQAALTGALRYLLDRHESLRTIYPAINGVPHQRILGTDEALAGADMVLCASGADAGARDLTARIAEIAAGGFALDTRIPLRVHLIAQPDGQTVVVVVVHHIVADGWSVRLLFGDLIAGYLGAGGSARPLPVQYADYTLWRAELLGDVGPVHASIAHQHRFWRRTLADLPGPLPLPFDRSRPAHPTGRGATVEFEIDPAQVAAAEAYGRSRRATLFHVVHAAFAVMLSRLSGSTDIVIGTPVSGRPSAVLDDVVGMFAETVVLRTEVNPDATVAGFVDAVRATDTAAQDNSEIPFDVLAAEFESDPGGAHHPVFQVMLAAGDPAPSPMAVDGLTVTPVEIDLPVARFDLHLTVDLPADSTAVASGTRPVRGRFTYATDLFDHETVAAFPAMLSHVLHAVTMDPGARLHDIDVVPEETSAVALARWSAGPEPTVDRWAGTLPDILAANASRGCSATVMVVRDVDDSVTLTMPEFGRRVARTARALIDRGVGPESTVAVAVDRSVDMLVALHAVVSAGGAYVPLDLDDPPVRVATMLDVVDPVVVIAPDRAAAILPPRYADDLFAPDARHADRDDAVISDHDRLTPLHPGHPAYVLFTSGSTGVPKAVTVSHEAIVNRLVWMQAQYAIGAADTVLQKTPITFDVSVWELFWPFISGASVVLAAPGAHRDPQALAALIAERRISVVHFVPTMLDAFFGATVDADLTPLRLVFTSGEALGAPAAAAVLDRTDARLHNLYGPTEAAVDVTAQPVGRAEVDGPSIPIGRPASGNQVYVLDRRLRPVVAGVIGELYLGGVQLARGYHGRPDLTSARFVASPWDKGGRLYRTGDLVRWRRTSGANPVLEYLGRSDFQVKVRGQRVETGEVEAAILSHPGVTAAVTVAHDAGASGSQLISYVVAADAVPAPSPADIRSHVALMLPDHMVPGHVMLLDELPVTTSGKVDRRALPAPAHGPDVMRGGSGADGRTPTETALLAIIRPLLGNRFGVDDDFFDLGGNSLIAIRVAAGILTDLDVRVPVRAIFDARTVSALATVVEDLAAGPGRPAAGARPVTDRPACAPLSAAQQQMWLHNRMFPGSNAFMIVAPLRIPGHLDQGVLRQAIGDVIDRHEILRTSYPETEHGPVQVVRNLHPGDLFPVLTVLDAAPADSPEDSGVGECVRVALHRPLDLTTDPPLRVVIRPSAEATEVALAIHHIAADGWSLRVLADDLNLAYMARVMGTEPDWQPLPVRYADHMLARAARLGSAADPSSELAGHLEYWRAALEDAPTESGPTRDGSGGAAETYRAPVDSALLTGIDRIAVRHNTTRFAVVHAALAVMLSRSGVGRDVLIGTPVAGRSDGDVARLVGMFVTMVALRSDVDPLRGFGDLVARSRDTILDGLDHSAVDVEEVIDHLGITRDGTRHPLIGVTLTVDTGEYPAAGDGAAALAASAARIDLPVARFDLEFSLVPAADGGAELTVLHRPEAYSSATAAILLGRLGHVLRTVVANPGVALRKLDLLTGTEHAAVAALSGPPPAGPRFLDQVLSTPGYQVVGPDATGRRTRWDHHTFIAYSDRLARTLRERGACPEGVVALCMSRSVESVAAMRAVAMTGAAFVPVDPTYPADRIAFMIADSGARIVVTTAADRERLDGAEATAAAGAIDADDPDLYAATTPAGPVDTQVVRHLDQLAYLIYTSGSTGTPKAVAVTHRGIASFVAEQRRYGVAAGSRVLHFASPSFDAALLEILLAADAGATTVVAPPTLYGADDLAGLLRDEAVTHAFLTPGVMETITPAPSAADPLPELGTFIVGGDACAPTVAGRWIGLGKRFFNAFGPTETTIMATLAGPLTAADTAPMLIGPGVTGARIQVLDESLATQPAGVAGELYVAGPGLARGYHGRAALTAATFVADPDGPPGSRRYRTGDLVRAITDDAGAPALTHQGRADRQLKIRGHRVEAGEIEAILRSDPRIGGAIVTTATGPDGTAALVAYVVPAPTAPDTLDVTALRTDLRGRLPGYAVPSAIMVLGAIPLTTSGKVDQRALPAPVFGETGYVAPESALEQLVAQVFAEVLHCDRVGVHDNFFDAGGTSLSAATAVARLRSQAGRELSVPDLFDAPTVAGLAAVLDRAAAPAGPAPGDLPRPDRIPLSPAQQRMWFLNRFDPSALTENIPLVLRITGDLDVVAFSAALHTLVVRHESLRTIYPDSPQGPFQEIIPAADAALELAVTDVGHTSMDAAIRAVTSVVFDVTAEIPVRAALLRDSDTRSHVFVLVLHHICADGLSVVTLAAQLADAYGALLSGREPDRTPVPVQYADFAVWQCGRLDDPDGPATRELAQWRDRLDGAPPVIDLPTDRPRPAEPSGAGRRIDFHVDQALWARVTDFAGRRGVTPFMVAHTALAVLLGRIGDNHDVVIGTPIAGRDQARLEGVVGMFVNMLALRTRIDPGATGEESLAEARAAALHGFAHASVPFDRIVEGLDLPRTAAHHPVFQVAFSFQNLGPVTMTLPGAEVEVIDDDLLIAEFDLHLTLAETFPAAADSTGVMGQLVYATDLFDNSTATDLTERYVRLLGALIEFPDRPVGDLPLLGPGELARLSMSAPPAQHTETGLADGFHAQARRTPDADALVTTDGVLSYRELARRVTDLAAVLAGHGAGPDVRVAITAPRGLHQIVAMYAVATAGAAYVPVDLTAGERATMILDAADPALVLGTGAAPIRDRPYLDLTAVPHPAPPVPAWRPRPDNSAYVLYTSGSTGVPKGVDVSVGAVTEQLRWMQRRYPMGAGDTVILKTPAGFDLSVWEYWWPLRTGARIVVAEPGAERDGRALLDTLARHRVSVLPTVPSGLAMLLDAGDDRLSGTLRTVLCIGEELPAELVARFRPAAPDTLLHNLYGPTEAAVSVTGHEVGEPGGRVPIGAAQPSVAIRVLDSRLRQVPDGVAGELYVSGVQVARGYHGDPARTALSFVTDPVDGSRMYRTGDLVRRLRDGNLVYLGRTDHQLKIRGFRIEPGEIEAVLRRSAGVADAVVIAVSREGDAAAGTPDRLIGFVTAATGSGHAGLAEAVTREAARKLPGYLRPEVHVLDELPYNANGKVDRSRLPRPKPVQRQYVAPATDLERLVVDAVTEVVGATSNSVRVGLADNFFALGGNSLSATRLAARLERDLNCQIPVRVFFDAVDVADVAARIAALAGTGGASGAGGRTVPPLVRTGDDDPAPLAPAQRRLWESVRAGSGGDWNVPMAIRFTGGLDIGAVEVAVADLVERHESLRTRYRDTPDGVRLIVVPAATVAESLRGALTPVDVAADDLPAALTAAASIPLDVVNGVPIGLRLLRLLPDVHILVLVVHHLSFDGQSMAPLARDVLMAYTARRDGGVPELPEPEVTFADYARWRTGILGAPGARTDEFERQLAHWTGIFGDGAGALAPWTPLPTDRARPAVWNAEGATVRFRIGENLHAAIDGYARTRSVSVFAVLQAAFGVVLAERTGDSDVHLATSNGNRTHPALDGVVGNFSEEIPMRLDVSGPRPFVDVVYDVRDQLLGGLAHPDISIPDLIDAFGLVRDNAGSVGHPVFSSTLILQQAEAGDAGVAELDLGDVRIARETVPSTTARHDLEFTLLELRDADRPAGIEGTVIYPVALFDRTSVEPLPQRLLEVLAAAMSPGDPTVADVRGTR</sequence>
<dbReference type="RefSeq" id="WP_005189922.1">
    <property type="nucleotide sequence ID" value="NZ_CP045804.1"/>
</dbReference>
<dbReference type="Pfam" id="PF00668">
    <property type="entry name" value="Condensation"/>
    <property type="match status" value="6"/>
</dbReference>
<dbReference type="SMART" id="SM00823">
    <property type="entry name" value="PKS_PP"/>
    <property type="match status" value="5"/>
</dbReference>
<dbReference type="Pfam" id="PF00550">
    <property type="entry name" value="PP-binding"/>
    <property type="match status" value="5"/>
</dbReference>
<dbReference type="PROSITE" id="PS00012">
    <property type="entry name" value="PHOSPHOPANTETHEINE"/>
    <property type="match status" value="4"/>
</dbReference>
<dbReference type="Pfam" id="PF00501">
    <property type="entry name" value="AMP-binding"/>
    <property type="match status" value="5"/>
</dbReference>
<dbReference type="InterPro" id="IPR000873">
    <property type="entry name" value="AMP-dep_synth/lig_dom"/>
</dbReference>
<dbReference type="Gene3D" id="3.40.50.980">
    <property type="match status" value="8"/>
</dbReference>
<dbReference type="InterPro" id="IPR020806">
    <property type="entry name" value="PKS_PP-bd"/>
</dbReference>
<feature type="domain" description="Carrier" evidence="4">
    <location>
        <begin position="5265"/>
        <end position="5344"/>
    </location>
</feature>
<dbReference type="SUPFAM" id="SSF47336">
    <property type="entry name" value="ACP-like"/>
    <property type="match status" value="5"/>
</dbReference>
<dbReference type="NCBIfam" id="TIGR01733">
    <property type="entry name" value="AA-adenyl-dom"/>
    <property type="match status" value="5"/>
</dbReference>
<dbReference type="InterPro" id="IPR042099">
    <property type="entry name" value="ANL_N_sf"/>
</dbReference>
<dbReference type="UniPathway" id="UPA00011"/>
<protein>
    <submittedName>
        <fullName evidence="5">Non-ribosomal peptide synthetase</fullName>
    </submittedName>
</protein>
<dbReference type="EMBL" id="CP045810">
    <property type="protein sequence ID" value="QHN40056.1"/>
    <property type="molecule type" value="Genomic_DNA"/>
</dbReference>
<dbReference type="GO" id="GO:0031177">
    <property type="term" value="F:phosphopantetheine binding"/>
    <property type="evidence" value="ECO:0007669"/>
    <property type="project" value="InterPro"/>
</dbReference>
<dbReference type="Gene3D" id="1.10.1200.10">
    <property type="entry name" value="ACP-like"/>
    <property type="match status" value="5"/>
</dbReference>
<reference evidence="5" key="1">
    <citation type="journal article" date="2021" name="Nat. Microbiol.">
        <title>Cocultivation of an ultrasmall environmental parasitic bacterium with lytic ability against bacteria associated with wastewater foams.</title>
        <authorList>
            <person name="Batinovic S."/>
            <person name="Rose J.J.A."/>
            <person name="Ratcliffe J."/>
            <person name="Seviour R.J."/>
            <person name="Petrovski S."/>
        </authorList>
    </citation>
    <scope>NUCLEOTIDE SEQUENCE</scope>
    <source>
        <strain evidence="5">CON44</strain>
    </source>
</reference>
<dbReference type="GO" id="GO:0008610">
    <property type="term" value="P:lipid biosynthetic process"/>
    <property type="evidence" value="ECO:0007669"/>
    <property type="project" value="UniProtKB-ARBA"/>
</dbReference>
<comment type="cofactor">
    <cofactor evidence="1">
        <name>pantetheine 4'-phosphate</name>
        <dbReference type="ChEBI" id="CHEBI:47942"/>
    </cofactor>
</comment>
<feature type="domain" description="Carrier" evidence="4">
    <location>
        <begin position="998"/>
        <end position="1073"/>
    </location>
</feature>
<dbReference type="GO" id="GO:0072330">
    <property type="term" value="P:monocarboxylic acid biosynthetic process"/>
    <property type="evidence" value="ECO:0007669"/>
    <property type="project" value="UniProtKB-ARBA"/>
</dbReference>
<evidence type="ECO:0000256" key="3">
    <source>
        <dbReference type="ARBA" id="ARBA00022553"/>
    </source>
</evidence>
<organism evidence="5">
    <name type="scientific">Gordonia amarae</name>
    <dbReference type="NCBI Taxonomy" id="36821"/>
    <lineage>
        <taxon>Bacteria</taxon>
        <taxon>Bacillati</taxon>
        <taxon>Actinomycetota</taxon>
        <taxon>Actinomycetes</taxon>
        <taxon>Mycobacteriales</taxon>
        <taxon>Gordoniaceae</taxon>
        <taxon>Gordonia</taxon>
    </lineage>
</organism>
<keyword evidence="3" id="KW-0597">Phosphoprotein</keyword>
<dbReference type="InterPro" id="IPR001242">
    <property type="entry name" value="Condensation_dom"/>
</dbReference>
<dbReference type="Pfam" id="PF13193">
    <property type="entry name" value="AMP-binding_C"/>
    <property type="match status" value="4"/>
</dbReference>
<dbReference type="InterPro" id="IPR009081">
    <property type="entry name" value="PP-bd_ACP"/>
</dbReference>
<keyword evidence="2" id="KW-0596">Phosphopantetheine</keyword>
<dbReference type="InterPro" id="IPR023213">
    <property type="entry name" value="CAT-like_dom_sf"/>
</dbReference>
<dbReference type="GO" id="GO:0043041">
    <property type="term" value="P:amino acid activation for nonribosomal peptide biosynthetic process"/>
    <property type="evidence" value="ECO:0007669"/>
    <property type="project" value="TreeGrafter"/>
</dbReference>
<dbReference type="InterPro" id="IPR010071">
    <property type="entry name" value="AA_adenyl_dom"/>
</dbReference>
<gene>
    <name evidence="5" type="ORF">GII30_13660</name>
</gene>
<dbReference type="FunFam" id="3.40.50.980:FF:000002">
    <property type="entry name" value="Enterobactin synthetase component F"/>
    <property type="match status" value="1"/>
</dbReference>
<proteinExistence type="predicted"/>
<dbReference type="NCBIfam" id="NF003417">
    <property type="entry name" value="PRK04813.1"/>
    <property type="match status" value="5"/>
</dbReference>
<dbReference type="InterPro" id="IPR045851">
    <property type="entry name" value="AMP-bd_C_sf"/>
</dbReference>
<accession>A0A857KKY2</accession>
<dbReference type="GO" id="GO:0003824">
    <property type="term" value="F:catalytic activity"/>
    <property type="evidence" value="ECO:0007669"/>
    <property type="project" value="InterPro"/>
</dbReference>
<feature type="domain" description="Carrier" evidence="4">
    <location>
        <begin position="4216"/>
        <end position="4291"/>
    </location>
</feature>
<dbReference type="PANTHER" id="PTHR45527">
    <property type="entry name" value="NONRIBOSOMAL PEPTIDE SYNTHETASE"/>
    <property type="match status" value="1"/>
</dbReference>
<dbReference type="Gene3D" id="3.30.300.30">
    <property type="match status" value="5"/>
</dbReference>
<dbReference type="InterPro" id="IPR036736">
    <property type="entry name" value="ACP-like_sf"/>
</dbReference>
<dbReference type="GO" id="GO:0044550">
    <property type="term" value="P:secondary metabolite biosynthetic process"/>
    <property type="evidence" value="ECO:0007669"/>
    <property type="project" value="TreeGrafter"/>
</dbReference>
<dbReference type="FunFam" id="1.10.1200.10:FF:000005">
    <property type="entry name" value="Nonribosomal peptide synthetase 1"/>
    <property type="match status" value="1"/>
</dbReference>
<dbReference type="CDD" id="cd19540">
    <property type="entry name" value="LCL_NRPS-like"/>
    <property type="match status" value="2"/>
</dbReference>
<dbReference type="InterPro" id="IPR006162">
    <property type="entry name" value="Ppantetheine_attach_site"/>
</dbReference>
<dbReference type="GO" id="GO:0005737">
    <property type="term" value="C:cytoplasm"/>
    <property type="evidence" value="ECO:0007669"/>
    <property type="project" value="TreeGrafter"/>
</dbReference>
<evidence type="ECO:0000256" key="2">
    <source>
        <dbReference type="ARBA" id="ARBA00022450"/>
    </source>
</evidence>
<dbReference type="Gene3D" id="3.30.559.30">
    <property type="entry name" value="Nonribosomal peptide synthetase, condensation domain"/>
    <property type="match status" value="6"/>
</dbReference>
<evidence type="ECO:0000313" key="5">
    <source>
        <dbReference type="EMBL" id="QHN40056.1"/>
    </source>
</evidence>
<feature type="domain" description="Carrier" evidence="4">
    <location>
        <begin position="2060"/>
        <end position="2139"/>
    </location>
</feature>
<dbReference type="CDD" id="cd05930">
    <property type="entry name" value="A_NRPS"/>
    <property type="match status" value="2"/>
</dbReference>
<dbReference type="PANTHER" id="PTHR45527:SF1">
    <property type="entry name" value="FATTY ACID SYNTHASE"/>
    <property type="match status" value="1"/>
</dbReference>
<evidence type="ECO:0000256" key="1">
    <source>
        <dbReference type="ARBA" id="ARBA00001957"/>
    </source>
</evidence>
<dbReference type="SUPFAM" id="SSF56801">
    <property type="entry name" value="Acetyl-CoA synthetase-like"/>
    <property type="match status" value="5"/>
</dbReference>
<dbReference type="InterPro" id="IPR020845">
    <property type="entry name" value="AMP-binding_CS"/>
</dbReference>
<feature type="domain" description="Carrier" evidence="4">
    <location>
        <begin position="3148"/>
        <end position="3222"/>
    </location>
</feature>
<dbReference type="FunFam" id="1.10.1200.10:FF:000016">
    <property type="entry name" value="Non-ribosomal peptide synthase"/>
    <property type="match status" value="1"/>
</dbReference>
<dbReference type="Gene3D" id="3.40.50.12780">
    <property type="entry name" value="N-terminal domain of ligase-like"/>
    <property type="match status" value="1"/>
</dbReference>
<dbReference type="Gene3D" id="2.30.38.10">
    <property type="entry name" value="Luciferase, Domain 3"/>
    <property type="match status" value="4"/>
</dbReference>
<evidence type="ECO:0000259" key="4">
    <source>
        <dbReference type="PROSITE" id="PS50075"/>
    </source>
</evidence>
<dbReference type="PROSITE" id="PS00455">
    <property type="entry name" value="AMP_BINDING"/>
    <property type="match status" value="5"/>
</dbReference>